<evidence type="ECO:0000313" key="1">
    <source>
        <dbReference type="EMBL" id="GAJ24283.1"/>
    </source>
</evidence>
<proteinExistence type="predicted"/>
<comment type="caution">
    <text evidence="1">The sequence shown here is derived from an EMBL/GenBank/DDBJ whole genome shotgun (WGS) entry which is preliminary data.</text>
</comment>
<dbReference type="EMBL" id="BARW01037375">
    <property type="protein sequence ID" value="GAJ24283.1"/>
    <property type="molecule type" value="Genomic_DNA"/>
</dbReference>
<reference evidence="1" key="1">
    <citation type="journal article" date="2014" name="Front. Microbiol.">
        <title>High frequency of phylogenetically diverse reductive dehalogenase-homologous genes in deep subseafloor sedimentary metagenomes.</title>
        <authorList>
            <person name="Kawai M."/>
            <person name="Futagami T."/>
            <person name="Toyoda A."/>
            <person name="Takaki Y."/>
            <person name="Nishi S."/>
            <person name="Hori S."/>
            <person name="Arai W."/>
            <person name="Tsubouchi T."/>
            <person name="Morono Y."/>
            <person name="Uchiyama I."/>
            <person name="Ito T."/>
            <person name="Fujiyama A."/>
            <person name="Inagaki F."/>
            <person name="Takami H."/>
        </authorList>
    </citation>
    <scope>NUCLEOTIDE SEQUENCE</scope>
    <source>
        <strain evidence="1">Expedition CK06-06</strain>
    </source>
</reference>
<dbReference type="AlphaFoldDB" id="X1V3E4"/>
<organism evidence="1">
    <name type="scientific">marine sediment metagenome</name>
    <dbReference type="NCBI Taxonomy" id="412755"/>
    <lineage>
        <taxon>unclassified sequences</taxon>
        <taxon>metagenomes</taxon>
        <taxon>ecological metagenomes</taxon>
    </lineage>
</organism>
<gene>
    <name evidence="1" type="ORF">S12H4_57722</name>
</gene>
<accession>X1V3E4</accession>
<sequence length="68" mass="7749">MSGFPPFPETLLKKKEKKDVSNRKICFVTGKECEQLDALYSLHNINKLIVSTLDIENVLKLIVDSVKE</sequence>
<name>X1V3E4_9ZZZZ</name>
<protein>
    <submittedName>
        <fullName evidence="1">Uncharacterized protein</fullName>
    </submittedName>
</protein>
<feature type="non-terminal residue" evidence="1">
    <location>
        <position position="68"/>
    </location>
</feature>